<reference evidence="8" key="1">
    <citation type="journal article" date="2019" name="Int. J. Syst. Evol. Microbiol.">
        <title>The Global Catalogue of Microorganisms (GCM) 10K type strain sequencing project: providing services to taxonomists for standard genome sequencing and annotation.</title>
        <authorList>
            <consortium name="The Broad Institute Genomics Platform"/>
            <consortium name="The Broad Institute Genome Sequencing Center for Infectious Disease"/>
            <person name="Wu L."/>
            <person name="Ma J."/>
        </authorList>
    </citation>
    <scope>NUCLEOTIDE SEQUENCE [LARGE SCALE GENOMIC DNA]</scope>
    <source>
        <strain evidence="8">CGMCC 1.12859</strain>
    </source>
</reference>
<accession>A0ABW2G4B1</accession>
<dbReference type="PANTHER" id="PTHR47506">
    <property type="entry name" value="TRANSCRIPTIONAL REGULATORY PROTEIN"/>
    <property type="match status" value="1"/>
</dbReference>
<evidence type="ECO:0000313" key="7">
    <source>
        <dbReference type="EMBL" id="MFC7183457.1"/>
    </source>
</evidence>
<sequence>MPKSPTKRRPATVAALTGSAQELFLERGFHATSISDIVQRSGLTRGAFYSNYPDKEHLFLALYDAHTDRLLGELRDATARLDGCTDPLERLLEHLAGSSSRERQWFVVSMEFTLHAARHPEVADDLAVREERLVEGLAEVLLDLLARDGRRPALPVADLARLVMAVSEGLNAHAVTHPQADAATGGLARRVLPPVLRALSDPTP</sequence>
<gene>
    <name evidence="7" type="ORF">ACFQMG_28310</name>
</gene>
<dbReference type="RefSeq" id="WP_380232348.1">
    <property type="nucleotide sequence ID" value="NZ_JBHSVH010000002.1"/>
</dbReference>
<dbReference type="InterPro" id="IPR009057">
    <property type="entry name" value="Homeodomain-like_sf"/>
</dbReference>
<evidence type="ECO:0000313" key="8">
    <source>
        <dbReference type="Proteomes" id="UP001596435"/>
    </source>
</evidence>
<dbReference type="Proteomes" id="UP001596435">
    <property type="component" value="Unassembled WGS sequence"/>
</dbReference>
<protein>
    <submittedName>
        <fullName evidence="7">TetR/AcrR family transcriptional regulator</fullName>
    </submittedName>
</protein>
<proteinExistence type="predicted"/>
<evidence type="ECO:0000256" key="1">
    <source>
        <dbReference type="ARBA" id="ARBA00022491"/>
    </source>
</evidence>
<dbReference type="InterPro" id="IPR001647">
    <property type="entry name" value="HTH_TetR"/>
</dbReference>
<keyword evidence="2" id="KW-0805">Transcription regulation</keyword>
<dbReference type="EMBL" id="JBHTAJ010000068">
    <property type="protein sequence ID" value="MFC7183457.1"/>
    <property type="molecule type" value="Genomic_DNA"/>
</dbReference>
<evidence type="ECO:0000256" key="5">
    <source>
        <dbReference type="PROSITE-ProRule" id="PRU00335"/>
    </source>
</evidence>
<dbReference type="PROSITE" id="PS50977">
    <property type="entry name" value="HTH_TETR_2"/>
    <property type="match status" value="1"/>
</dbReference>
<comment type="caution">
    <text evidence="7">The sequence shown here is derived from an EMBL/GenBank/DDBJ whole genome shotgun (WGS) entry which is preliminary data.</text>
</comment>
<evidence type="ECO:0000256" key="2">
    <source>
        <dbReference type="ARBA" id="ARBA00023015"/>
    </source>
</evidence>
<dbReference type="SUPFAM" id="SSF48498">
    <property type="entry name" value="Tetracyclin repressor-like, C-terminal domain"/>
    <property type="match status" value="1"/>
</dbReference>
<keyword evidence="3 5" id="KW-0238">DNA-binding</keyword>
<feature type="domain" description="HTH tetR-type" evidence="6">
    <location>
        <begin position="10"/>
        <end position="70"/>
    </location>
</feature>
<dbReference type="Pfam" id="PF00440">
    <property type="entry name" value="TetR_N"/>
    <property type="match status" value="1"/>
</dbReference>
<dbReference type="InterPro" id="IPR036271">
    <property type="entry name" value="Tet_transcr_reg_TetR-rel_C_sf"/>
</dbReference>
<organism evidence="7 8">
    <name type="scientific">Kitasatospora paranensis</name>
    <dbReference type="NCBI Taxonomy" id="258053"/>
    <lineage>
        <taxon>Bacteria</taxon>
        <taxon>Bacillati</taxon>
        <taxon>Actinomycetota</taxon>
        <taxon>Actinomycetes</taxon>
        <taxon>Kitasatosporales</taxon>
        <taxon>Streptomycetaceae</taxon>
        <taxon>Kitasatospora</taxon>
    </lineage>
</organism>
<evidence type="ECO:0000256" key="3">
    <source>
        <dbReference type="ARBA" id="ARBA00023125"/>
    </source>
</evidence>
<dbReference type="InterPro" id="IPR039538">
    <property type="entry name" value="BetI_C"/>
</dbReference>
<dbReference type="PANTHER" id="PTHR47506:SF1">
    <property type="entry name" value="HTH-TYPE TRANSCRIPTIONAL REGULATOR YJDC"/>
    <property type="match status" value="1"/>
</dbReference>
<keyword evidence="1" id="KW-0678">Repressor</keyword>
<dbReference type="Gene3D" id="1.10.10.60">
    <property type="entry name" value="Homeodomain-like"/>
    <property type="match status" value="1"/>
</dbReference>
<keyword evidence="8" id="KW-1185">Reference proteome</keyword>
<evidence type="ECO:0000256" key="4">
    <source>
        <dbReference type="ARBA" id="ARBA00023163"/>
    </source>
</evidence>
<dbReference type="PRINTS" id="PR00455">
    <property type="entry name" value="HTHTETR"/>
</dbReference>
<keyword evidence="4" id="KW-0804">Transcription</keyword>
<dbReference type="Gene3D" id="1.10.357.10">
    <property type="entry name" value="Tetracycline Repressor, domain 2"/>
    <property type="match status" value="1"/>
</dbReference>
<dbReference type="SUPFAM" id="SSF46689">
    <property type="entry name" value="Homeodomain-like"/>
    <property type="match status" value="1"/>
</dbReference>
<feature type="DNA-binding region" description="H-T-H motif" evidence="5">
    <location>
        <begin position="33"/>
        <end position="52"/>
    </location>
</feature>
<evidence type="ECO:0000259" key="6">
    <source>
        <dbReference type="PROSITE" id="PS50977"/>
    </source>
</evidence>
<dbReference type="Pfam" id="PF13977">
    <property type="entry name" value="TetR_C_6"/>
    <property type="match status" value="1"/>
</dbReference>
<name>A0ABW2G4B1_9ACTN</name>